<keyword evidence="4 5" id="KW-0975">Bacterial flagellum</keyword>
<comment type="caution">
    <text evidence="8">The sequence shown here is derived from an EMBL/GenBank/DDBJ whole genome shotgun (WGS) entry which is preliminary data.</text>
</comment>
<dbReference type="OrthoDB" id="9810816at2"/>
<dbReference type="Pfam" id="PF07196">
    <property type="entry name" value="Flagellin_IN"/>
    <property type="match status" value="1"/>
</dbReference>
<accession>A0A5S3VC61</accession>
<comment type="subcellular location">
    <subcellularLocation>
        <location evidence="5">Secreted</location>
    </subcellularLocation>
    <subcellularLocation>
        <location evidence="5">Bacterial flagellum</location>
    </subcellularLocation>
</comment>
<comment type="similarity">
    <text evidence="1 5">Belongs to the FliD family.</text>
</comment>
<reference evidence="8 9" key="1">
    <citation type="submission" date="2018-01" db="EMBL/GenBank/DDBJ databases">
        <authorList>
            <person name="Paulsen S."/>
            <person name="Gram L.K."/>
        </authorList>
    </citation>
    <scope>NUCLEOTIDE SEQUENCE [LARGE SCALE GENOMIC DNA]</scope>
    <source>
        <strain evidence="8 9">S3790</strain>
    </source>
</reference>
<keyword evidence="8" id="KW-0282">Flagellum</keyword>
<sequence length="471" mass="49443">MPLITSAGIGSGLDLESIISASVDAENRPKIEAFATKEESLKVELSSLGEIKSALSKLQDTIEKLADPTNFNKRSASITQPTVGDGDLITATPSSSSTPGNFTVEVLSTAQGSKAVSADSVPPVFTASDNVVTASGGGMTFEAGGKSFDITLEAGATLQDLRNAVNNADTNFGISANIINTGSESKLVFTSNITGAGNDLTITNDTAELDAVSTQAFGGAAGSGGMVIAAADQATDASIIVDGITITNDSNTFTDAVEGMTIVAKRESVDNETARLNVEYDRTGATELIDELIANYNNAVGQIGLQSRIGKPLNSDATLRSLSAQLVNTLSSTVEGAEPFETVFDIGLGVDKEGYLEKTSLVRSLNEAMDDNFDDIGKLFAGDNGVATKIQTLLENYTESDGIIKDREDNLNVQLEDLTDDVVNHQYRMQELEAGLRKKYSGLDVLLAQMQSTQSYLGAQLANLPGFTTKK</sequence>
<evidence type="ECO:0000256" key="5">
    <source>
        <dbReference type="RuleBase" id="RU362066"/>
    </source>
</evidence>
<dbReference type="InterPro" id="IPR010810">
    <property type="entry name" value="Flagellin_hook_IN_motif"/>
</dbReference>
<dbReference type="EMBL" id="PNBX01000015">
    <property type="protein sequence ID" value="TMO69477.1"/>
    <property type="molecule type" value="Genomic_DNA"/>
</dbReference>
<dbReference type="RefSeq" id="WP_138590462.1">
    <property type="nucleotide sequence ID" value="NZ_PNBX01000015.1"/>
</dbReference>
<dbReference type="Proteomes" id="UP000307217">
    <property type="component" value="Unassembled WGS sequence"/>
</dbReference>
<name>A0A5S3VC61_9GAMM</name>
<evidence type="ECO:0000313" key="9">
    <source>
        <dbReference type="Proteomes" id="UP000307217"/>
    </source>
</evidence>
<evidence type="ECO:0000256" key="2">
    <source>
        <dbReference type="ARBA" id="ARBA00011255"/>
    </source>
</evidence>
<keyword evidence="3" id="KW-0175">Coiled coil</keyword>
<evidence type="ECO:0000313" key="8">
    <source>
        <dbReference type="EMBL" id="TMO69477.1"/>
    </source>
</evidence>
<dbReference type="GO" id="GO:0009421">
    <property type="term" value="C:bacterial-type flagellum filament cap"/>
    <property type="evidence" value="ECO:0007669"/>
    <property type="project" value="InterPro"/>
</dbReference>
<keyword evidence="8" id="KW-0969">Cilium</keyword>
<evidence type="ECO:0000256" key="1">
    <source>
        <dbReference type="ARBA" id="ARBA00009764"/>
    </source>
</evidence>
<dbReference type="InterPro" id="IPR010809">
    <property type="entry name" value="FliD_C"/>
</dbReference>
<feature type="domain" description="Flagellar hook-associated protein 2 C-terminal" evidence="7">
    <location>
        <begin position="234"/>
        <end position="452"/>
    </location>
</feature>
<dbReference type="InterPro" id="IPR003481">
    <property type="entry name" value="FliD_N"/>
</dbReference>
<keyword evidence="8" id="KW-0966">Cell projection</keyword>
<dbReference type="GO" id="GO:0009424">
    <property type="term" value="C:bacterial-type flagellum hook"/>
    <property type="evidence" value="ECO:0007669"/>
    <property type="project" value="UniProtKB-UniRule"/>
</dbReference>
<reference evidence="9" key="2">
    <citation type="submission" date="2019-06" db="EMBL/GenBank/DDBJ databases">
        <title>Co-occurence of chitin degradation, pigmentation and bioactivity in marine Pseudoalteromonas.</title>
        <authorList>
            <person name="Sonnenschein E.C."/>
            <person name="Bech P.K."/>
        </authorList>
    </citation>
    <scope>NUCLEOTIDE SEQUENCE [LARGE SCALE GENOMIC DNA]</scope>
    <source>
        <strain evidence="9">S3790</strain>
    </source>
</reference>
<dbReference type="GO" id="GO:0071973">
    <property type="term" value="P:bacterial-type flagellum-dependent cell motility"/>
    <property type="evidence" value="ECO:0007669"/>
    <property type="project" value="TreeGrafter"/>
</dbReference>
<comment type="function">
    <text evidence="5">Required for morphogenesis and for the elongation of the flagellar filament by facilitating polymerization of the flagellin monomers at the tip of growing filament. Forms a capping structure, which prevents flagellin subunits (transported through the central channel of the flagellum) from leaking out without polymerization at the distal end.</text>
</comment>
<keyword evidence="5" id="KW-0964">Secreted</keyword>
<dbReference type="PANTHER" id="PTHR30288:SF0">
    <property type="entry name" value="FLAGELLAR HOOK-ASSOCIATED PROTEIN 2"/>
    <property type="match status" value="1"/>
</dbReference>
<dbReference type="GO" id="GO:0007155">
    <property type="term" value="P:cell adhesion"/>
    <property type="evidence" value="ECO:0007669"/>
    <property type="project" value="InterPro"/>
</dbReference>
<proteinExistence type="inferred from homology"/>
<dbReference type="InterPro" id="IPR040026">
    <property type="entry name" value="FliD"/>
</dbReference>
<comment type="subunit">
    <text evidence="2 5">Homopentamer.</text>
</comment>
<dbReference type="AlphaFoldDB" id="A0A5S3VC61"/>
<protein>
    <recommendedName>
        <fullName evidence="5">Flagellar hook-associated protein 2</fullName>
        <shortName evidence="5">HAP2</shortName>
    </recommendedName>
    <alternativeName>
        <fullName evidence="5">Flagellar cap protein</fullName>
    </alternativeName>
</protein>
<dbReference type="GO" id="GO:0005576">
    <property type="term" value="C:extracellular region"/>
    <property type="evidence" value="ECO:0007669"/>
    <property type="project" value="UniProtKB-SubCell"/>
</dbReference>
<organism evidence="8 9">
    <name type="scientific">Pseudoalteromonas aurantia</name>
    <dbReference type="NCBI Taxonomy" id="43654"/>
    <lineage>
        <taxon>Bacteria</taxon>
        <taxon>Pseudomonadati</taxon>
        <taxon>Pseudomonadota</taxon>
        <taxon>Gammaproteobacteria</taxon>
        <taxon>Alteromonadales</taxon>
        <taxon>Pseudoalteromonadaceae</taxon>
        <taxon>Pseudoalteromonas</taxon>
    </lineage>
</organism>
<evidence type="ECO:0000256" key="4">
    <source>
        <dbReference type="ARBA" id="ARBA00023143"/>
    </source>
</evidence>
<evidence type="ECO:0000259" key="7">
    <source>
        <dbReference type="Pfam" id="PF07195"/>
    </source>
</evidence>
<evidence type="ECO:0000259" key="6">
    <source>
        <dbReference type="Pfam" id="PF02465"/>
    </source>
</evidence>
<gene>
    <name evidence="8" type="ORF">CWC19_04730</name>
</gene>
<dbReference type="PANTHER" id="PTHR30288">
    <property type="entry name" value="FLAGELLAR CAP/ASSEMBLY PROTEIN FLID"/>
    <property type="match status" value="1"/>
</dbReference>
<dbReference type="Pfam" id="PF07195">
    <property type="entry name" value="FliD_C"/>
    <property type="match status" value="1"/>
</dbReference>
<dbReference type="Pfam" id="PF02465">
    <property type="entry name" value="FliD_N"/>
    <property type="match status" value="1"/>
</dbReference>
<feature type="domain" description="Flagellar hook-associated protein 2 N-terminal" evidence="6">
    <location>
        <begin position="11"/>
        <end position="112"/>
    </location>
</feature>
<evidence type="ECO:0000256" key="3">
    <source>
        <dbReference type="ARBA" id="ARBA00023054"/>
    </source>
</evidence>